<keyword evidence="1" id="KW-0472">Membrane</keyword>
<comment type="caution">
    <text evidence="2">The sequence shown here is derived from an EMBL/GenBank/DDBJ whole genome shotgun (WGS) entry which is preliminary data.</text>
</comment>
<evidence type="ECO:0000313" key="2">
    <source>
        <dbReference type="EMBL" id="KAK0422079.1"/>
    </source>
</evidence>
<evidence type="ECO:0000313" key="3">
    <source>
        <dbReference type="Proteomes" id="UP001175271"/>
    </source>
</evidence>
<accession>A0AA39IFF9</accession>
<dbReference type="Proteomes" id="UP001175271">
    <property type="component" value="Unassembled WGS sequence"/>
</dbReference>
<organism evidence="2 3">
    <name type="scientific">Steinernema hermaphroditum</name>
    <dbReference type="NCBI Taxonomy" id="289476"/>
    <lineage>
        <taxon>Eukaryota</taxon>
        <taxon>Metazoa</taxon>
        <taxon>Ecdysozoa</taxon>
        <taxon>Nematoda</taxon>
        <taxon>Chromadorea</taxon>
        <taxon>Rhabditida</taxon>
        <taxon>Tylenchina</taxon>
        <taxon>Panagrolaimomorpha</taxon>
        <taxon>Strongyloidoidea</taxon>
        <taxon>Steinernematidae</taxon>
        <taxon>Steinernema</taxon>
    </lineage>
</organism>
<sequence>MDAVPYEFLKLVMRILTLEELPEIAQFGDFYSTTAKIVNKEKTLECLVEVPGLFSDRPLHDTDTISDSPEIYDMFDIMSLITVPLRDLTYQYRLTVAADSVFFSEPNAFENAFSLQALSQLMHEYRLAPARKLAIKNFPLGDVDLLDDRFLVIPQFPGYFNQFELQYSESPTFQRFFTMLGKANCIVELVLHDPEAMEYYNDNLGPATLSGSSPTETPPPIWLQEAIVKIFYQPQLEHLTIYSNFSDWASTSLCDTLIWHWITNPETFPKTFKRIHVLGGPSMELIEKYGIRPLKGLKRSRAFPPPPKVLVYQTFFPSHPQASERSLTLRVYSTNESADGLQGAIDRGLRLLDVLGESELADQRVIFFAVYHARHLLGRLFGSSDSAVHGRGSQVELVLLFLLNVVPAADLVAHLLALCFHLAVLLFTTLLLLLASEEQFIDICIRNTEVSCG</sequence>
<dbReference type="AlphaFoldDB" id="A0AA39IFF9"/>
<reference evidence="2" key="1">
    <citation type="submission" date="2023-06" db="EMBL/GenBank/DDBJ databases">
        <title>Genomic analysis of the entomopathogenic nematode Steinernema hermaphroditum.</title>
        <authorList>
            <person name="Schwarz E.M."/>
            <person name="Heppert J.K."/>
            <person name="Baniya A."/>
            <person name="Schwartz H.T."/>
            <person name="Tan C.-H."/>
            <person name="Antoshechkin I."/>
            <person name="Sternberg P.W."/>
            <person name="Goodrich-Blair H."/>
            <person name="Dillman A.R."/>
        </authorList>
    </citation>
    <scope>NUCLEOTIDE SEQUENCE</scope>
    <source>
        <strain evidence="2">PS9179</strain>
        <tissue evidence="2">Whole animal</tissue>
    </source>
</reference>
<keyword evidence="3" id="KW-1185">Reference proteome</keyword>
<name>A0AA39IFF9_9BILA</name>
<keyword evidence="1" id="KW-0812">Transmembrane</keyword>
<proteinExistence type="predicted"/>
<evidence type="ECO:0000256" key="1">
    <source>
        <dbReference type="SAM" id="Phobius"/>
    </source>
</evidence>
<protein>
    <submittedName>
        <fullName evidence="2">Uncharacterized protein</fullName>
    </submittedName>
</protein>
<dbReference type="EMBL" id="JAUCMV010000001">
    <property type="protein sequence ID" value="KAK0422079.1"/>
    <property type="molecule type" value="Genomic_DNA"/>
</dbReference>
<keyword evidence="1" id="KW-1133">Transmembrane helix</keyword>
<gene>
    <name evidence="2" type="ORF">QR680_007351</name>
</gene>
<feature type="transmembrane region" description="Helical" evidence="1">
    <location>
        <begin position="411"/>
        <end position="435"/>
    </location>
</feature>